<name>A0A8T2PDS7_9TELE</name>
<feature type="chain" id="PRO_5035933568" description="Im:7138239" evidence="1">
    <location>
        <begin position="22"/>
        <end position="316"/>
    </location>
</feature>
<comment type="caution">
    <text evidence="2">The sequence shown here is derived from an EMBL/GenBank/DDBJ whole genome shotgun (WGS) entry which is preliminary data.</text>
</comment>
<proteinExistence type="predicted"/>
<dbReference type="OrthoDB" id="636685at2759"/>
<evidence type="ECO:0000313" key="3">
    <source>
        <dbReference type="Proteomes" id="UP000824540"/>
    </source>
</evidence>
<dbReference type="Proteomes" id="UP000824540">
    <property type="component" value="Unassembled WGS sequence"/>
</dbReference>
<gene>
    <name evidence="2" type="ORF">JZ751_024593</name>
</gene>
<evidence type="ECO:0000256" key="1">
    <source>
        <dbReference type="SAM" id="SignalP"/>
    </source>
</evidence>
<dbReference type="AlphaFoldDB" id="A0A8T2PDS7"/>
<protein>
    <recommendedName>
        <fullName evidence="4">Im:7138239</fullName>
    </recommendedName>
</protein>
<reference evidence="2" key="1">
    <citation type="thesis" date="2021" institute="BYU ScholarsArchive" country="Provo, UT, USA">
        <title>Applications of and Algorithms for Genome Assembly and Genomic Analyses with an Emphasis on Marine Teleosts.</title>
        <authorList>
            <person name="Pickett B.D."/>
        </authorList>
    </citation>
    <scope>NUCLEOTIDE SEQUENCE</scope>
    <source>
        <strain evidence="2">HI-2016</strain>
    </source>
</reference>
<sequence length="316" mass="34714">MDFLKTCLFLIVCALHPISTAVLVQGAEHRNMFSERGCCKRQAHFIYVGQDISGSPVSVDVGVCRAICGGTQRASSSHGPGLPGFSKHSSMLEYLRSKKVRERGAPESAGHVPSCGRGSTCEPAGRRVERVLLMEGLREVEVIDECQCELKLEQCVRMPALKTYLFETPYETVIDVGKCSSSTAFPVGLSCVPVKFDSALVETPNKIDLITTVGACELKLSCYRVPYIEYYYEVVQNSNGVKEEKIKEIDIGRCLGGCATGNRCVLRSTTNPEQCLMWEEGASSSCVPLGYQSHVFRSRHGHMRNILAISSCHCQQ</sequence>
<feature type="signal peptide" evidence="1">
    <location>
        <begin position="1"/>
        <end position="21"/>
    </location>
</feature>
<organism evidence="2 3">
    <name type="scientific">Albula glossodonta</name>
    <name type="common">roundjaw bonefish</name>
    <dbReference type="NCBI Taxonomy" id="121402"/>
    <lineage>
        <taxon>Eukaryota</taxon>
        <taxon>Metazoa</taxon>
        <taxon>Chordata</taxon>
        <taxon>Craniata</taxon>
        <taxon>Vertebrata</taxon>
        <taxon>Euteleostomi</taxon>
        <taxon>Actinopterygii</taxon>
        <taxon>Neopterygii</taxon>
        <taxon>Teleostei</taxon>
        <taxon>Albuliformes</taxon>
        <taxon>Albulidae</taxon>
        <taxon>Albula</taxon>
    </lineage>
</organism>
<dbReference type="EMBL" id="JAFBMS010000007">
    <property type="protein sequence ID" value="KAG9350704.1"/>
    <property type="molecule type" value="Genomic_DNA"/>
</dbReference>
<dbReference type="PANTHER" id="PTHR39313:SF1">
    <property type="entry name" value="IM:7138239"/>
    <property type="match status" value="1"/>
</dbReference>
<evidence type="ECO:0008006" key="4">
    <source>
        <dbReference type="Google" id="ProtNLM"/>
    </source>
</evidence>
<keyword evidence="1" id="KW-0732">Signal</keyword>
<keyword evidence="3" id="KW-1185">Reference proteome</keyword>
<evidence type="ECO:0000313" key="2">
    <source>
        <dbReference type="EMBL" id="KAG9350704.1"/>
    </source>
</evidence>
<dbReference type="PANTHER" id="PTHR39313">
    <property type="entry name" value="IM:7138239"/>
    <property type="match status" value="1"/>
</dbReference>
<accession>A0A8T2PDS7</accession>